<feature type="region of interest" description="Disordered" evidence="1">
    <location>
        <begin position="651"/>
        <end position="697"/>
    </location>
</feature>
<evidence type="ECO:0000256" key="1">
    <source>
        <dbReference type="SAM" id="MobiDB-lite"/>
    </source>
</evidence>
<organism evidence="3 4">
    <name type="scientific">Limulus polyphemus</name>
    <name type="common">Atlantic horseshoe crab</name>
    <dbReference type="NCBI Taxonomy" id="6850"/>
    <lineage>
        <taxon>Eukaryota</taxon>
        <taxon>Metazoa</taxon>
        <taxon>Ecdysozoa</taxon>
        <taxon>Arthropoda</taxon>
        <taxon>Chelicerata</taxon>
        <taxon>Merostomata</taxon>
        <taxon>Xiphosura</taxon>
        <taxon>Limulidae</taxon>
        <taxon>Limulus</taxon>
    </lineage>
</organism>
<reference evidence="4 5" key="1">
    <citation type="submission" date="2025-05" db="UniProtKB">
        <authorList>
            <consortium name="RefSeq"/>
        </authorList>
    </citation>
    <scope>IDENTIFICATION</scope>
    <source>
        <tissue evidence="4 5">Muscle</tissue>
    </source>
</reference>
<feature type="compositionally biased region" description="Basic and acidic residues" evidence="1">
    <location>
        <begin position="661"/>
        <end position="696"/>
    </location>
</feature>
<feature type="compositionally biased region" description="Polar residues" evidence="1">
    <location>
        <begin position="417"/>
        <end position="433"/>
    </location>
</feature>
<feature type="compositionally biased region" description="Polar residues" evidence="1">
    <location>
        <begin position="651"/>
        <end position="660"/>
    </location>
</feature>
<sequence>MNEEEGGESATNVEVVTPHQIQGSVEGWNLKMTESGEVYFITEEGEAGEIRVSPNSIPADGSVQYLAVNDSSVDLNNASGNENIVIYSSAVDHSVDMTKNGVTGQIVLNKYQETFHNEDSVAGISSVLPENTLDGEDQLAKTNATQLSKNAQQISYTSPEEALYTVSSDRLSETSTVKSTTKPYASEDIVLHPDSSCGVTEDSVPAQVNTLHLPETILKTTEKGGQYFGTKYLVLQQPDGSQQQLLLLEEREVDQTYNDGNVSITGSEHSKNDLDFLTTEHVTSSMAPDAASSPTRAVSSFKSDSKTNRFLKLDPSQLQIKRSDIIKSSSLKKEEILKMFMGSKTNRKKKSVSSKLPTKPNMTEPVVIKEVLERLTSLEKEVKQINANYQHMNTQYIQMNKQLQNLTKLIKEETNKPKMTTPSSSSIGQFNNRVTGKPTIVSLRPSVGSQPQSCSSMTPYSQAPPFSFDDDSRTSDDYSESELWEEDENRLEGDNIHCLEDSTRGGRLVAWSPQMTKLLLSLRQKHDGLFNEDFVQGERLTKRKAWNIIAKIITKVSSVYVTGDQCETKWKRETNKKKPLVQDGSKSEIPSPSVKSAGNNHTNISSSLNVAGLKSARKQLNPTKLSIPFSSKSASGCSVMSNGNTEASIVISEESTQSSQDKAEEIQKDTIKDKSVDKAETPAESSDRKRPRKEEDSYIQTIKKMHSDRMQILEKLVQVFSEDT</sequence>
<evidence type="ECO:0000313" key="7">
    <source>
        <dbReference type="RefSeq" id="XP_022245955.1"/>
    </source>
</evidence>
<dbReference type="RefSeq" id="XP_022245955.1">
    <property type="nucleotide sequence ID" value="XM_022390247.1"/>
</dbReference>
<feature type="region of interest" description="Disordered" evidence="1">
    <location>
        <begin position="444"/>
        <end position="482"/>
    </location>
</feature>
<feature type="region of interest" description="Disordered" evidence="1">
    <location>
        <begin position="573"/>
        <end position="605"/>
    </location>
</feature>
<dbReference type="RefSeq" id="XP_022245954.1">
    <property type="nucleotide sequence ID" value="XM_022390246.1"/>
</dbReference>
<evidence type="ECO:0000313" key="4">
    <source>
        <dbReference type="RefSeq" id="XP_013778270.1"/>
    </source>
</evidence>
<dbReference type="GeneID" id="106462853"/>
<gene>
    <name evidence="4 5 6 7" type="primary">LOC106462853</name>
</gene>
<name>A0ABM1BAS8_LIMPO</name>
<proteinExistence type="predicted"/>
<dbReference type="InterPro" id="IPR044822">
    <property type="entry name" value="Myb_DNA-bind_4"/>
</dbReference>
<accession>A0ABM1BAS8</accession>
<feature type="region of interest" description="Disordered" evidence="1">
    <location>
        <begin position="414"/>
        <end position="433"/>
    </location>
</feature>
<dbReference type="Pfam" id="PF13837">
    <property type="entry name" value="Myb_DNA-bind_4"/>
    <property type="match status" value="1"/>
</dbReference>
<dbReference type="RefSeq" id="XP_013778270.1">
    <property type="nucleotide sequence ID" value="XM_013922816.2"/>
</dbReference>
<dbReference type="RefSeq" id="XP_022245953.1">
    <property type="nucleotide sequence ID" value="XM_022390245.1"/>
</dbReference>
<evidence type="ECO:0000313" key="3">
    <source>
        <dbReference type="Proteomes" id="UP000694941"/>
    </source>
</evidence>
<evidence type="ECO:0000313" key="6">
    <source>
        <dbReference type="RefSeq" id="XP_022245954.1"/>
    </source>
</evidence>
<protein>
    <submittedName>
        <fullName evidence="4 5">Uncharacterized protein LOC106462853</fullName>
    </submittedName>
</protein>
<keyword evidence="3" id="KW-1185">Reference proteome</keyword>
<dbReference type="Gene3D" id="1.10.10.60">
    <property type="entry name" value="Homeodomain-like"/>
    <property type="match status" value="1"/>
</dbReference>
<feature type="compositionally biased region" description="Polar residues" evidence="1">
    <location>
        <begin position="447"/>
        <end position="461"/>
    </location>
</feature>
<dbReference type="Proteomes" id="UP000694941">
    <property type="component" value="Unplaced"/>
</dbReference>
<feature type="domain" description="Myb/SANT-like DNA-binding" evidence="2">
    <location>
        <begin position="510"/>
        <end position="576"/>
    </location>
</feature>
<evidence type="ECO:0000313" key="5">
    <source>
        <dbReference type="RefSeq" id="XP_022245953.1"/>
    </source>
</evidence>
<feature type="compositionally biased region" description="Polar residues" evidence="1">
    <location>
        <begin position="588"/>
        <end position="605"/>
    </location>
</feature>
<evidence type="ECO:0000259" key="2">
    <source>
        <dbReference type="Pfam" id="PF13837"/>
    </source>
</evidence>